<feature type="region of interest" description="Disordered" evidence="1">
    <location>
        <begin position="1"/>
        <end position="65"/>
    </location>
</feature>
<evidence type="ECO:0000256" key="1">
    <source>
        <dbReference type="SAM" id="MobiDB-lite"/>
    </source>
</evidence>
<feature type="compositionally biased region" description="Basic and acidic residues" evidence="1">
    <location>
        <begin position="98"/>
        <end position="125"/>
    </location>
</feature>
<dbReference type="OrthoDB" id="2590867at2759"/>
<dbReference type="EMBL" id="ML996083">
    <property type="protein sequence ID" value="KAF2154643.1"/>
    <property type="molecule type" value="Genomic_DNA"/>
</dbReference>
<feature type="region of interest" description="Disordered" evidence="1">
    <location>
        <begin position="98"/>
        <end position="136"/>
    </location>
</feature>
<keyword evidence="3" id="KW-1185">Reference proteome</keyword>
<protein>
    <submittedName>
        <fullName evidence="2">Uncharacterized protein</fullName>
    </submittedName>
</protein>
<dbReference type="AlphaFoldDB" id="A0A9P4J389"/>
<gene>
    <name evidence="2" type="ORF">K461DRAFT_319174</name>
</gene>
<organism evidence="2 3">
    <name type="scientific">Myriangium duriaei CBS 260.36</name>
    <dbReference type="NCBI Taxonomy" id="1168546"/>
    <lineage>
        <taxon>Eukaryota</taxon>
        <taxon>Fungi</taxon>
        <taxon>Dikarya</taxon>
        <taxon>Ascomycota</taxon>
        <taxon>Pezizomycotina</taxon>
        <taxon>Dothideomycetes</taxon>
        <taxon>Dothideomycetidae</taxon>
        <taxon>Myriangiales</taxon>
        <taxon>Myriangiaceae</taxon>
        <taxon>Myriangium</taxon>
    </lineage>
</organism>
<feature type="compositionally biased region" description="Polar residues" evidence="1">
    <location>
        <begin position="126"/>
        <end position="136"/>
    </location>
</feature>
<evidence type="ECO:0000313" key="3">
    <source>
        <dbReference type="Proteomes" id="UP000799439"/>
    </source>
</evidence>
<dbReference type="Proteomes" id="UP000799439">
    <property type="component" value="Unassembled WGS sequence"/>
</dbReference>
<name>A0A9P4J389_9PEZI</name>
<proteinExistence type="predicted"/>
<reference evidence="2" key="1">
    <citation type="journal article" date="2020" name="Stud. Mycol.">
        <title>101 Dothideomycetes genomes: a test case for predicting lifestyles and emergence of pathogens.</title>
        <authorList>
            <person name="Haridas S."/>
            <person name="Albert R."/>
            <person name="Binder M."/>
            <person name="Bloem J."/>
            <person name="Labutti K."/>
            <person name="Salamov A."/>
            <person name="Andreopoulos B."/>
            <person name="Baker S."/>
            <person name="Barry K."/>
            <person name="Bills G."/>
            <person name="Bluhm B."/>
            <person name="Cannon C."/>
            <person name="Castanera R."/>
            <person name="Culley D."/>
            <person name="Daum C."/>
            <person name="Ezra D."/>
            <person name="Gonzalez J."/>
            <person name="Henrissat B."/>
            <person name="Kuo A."/>
            <person name="Liang C."/>
            <person name="Lipzen A."/>
            <person name="Lutzoni F."/>
            <person name="Magnuson J."/>
            <person name="Mondo S."/>
            <person name="Nolan M."/>
            <person name="Ohm R."/>
            <person name="Pangilinan J."/>
            <person name="Park H.-J."/>
            <person name="Ramirez L."/>
            <person name="Alfaro M."/>
            <person name="Sun H."/>
            <person name="Tritt A."/>
            <person name="Yoshinaga Y."/>
            <person name="Zwiers L.-H."/>
            <person name="Turgeon B."/>
            <person name="Goodwin S."/>
            <person name="Spatafora J."/>
            <person name="Crous P."/>
            <person name="Grigoriev I."/>
        </authorList>
    </citation>
    <scope>NUCLEOTIDE SEQUENCE</scope>
    <source>
        <strain evidence="2">CBS 260.36</strain>
    </source>
</reference>
<feature type="compositionally biased region" description="Low complexity" evidence="1">
    <location>
        <begin position="32"/>
        <end position="56"/>
    </location>
</feature>
<evidence type="ECO:0000313" key="2">
    <source>
        <dbReference type="EMBL" id="KAF2154643.1"/>
    </source>
</evidence>
<accession>A0A9P4J389</accession>
<sequence>MASSGPSPNDFPNPPHRPTMGSAPPVNAPSGTNTAGSTANTAHTTNAAHTDSAAHSGGNVGEQGAGALKDAWGKFHGAGEVLRGNLNGFVHGALGEHEKSAADRAVTDKGTEEFKTGKFNAHDAEPTTQSHPHGGL</sequence>
<comment type="caution">
    <text evidence="2">The sequence shown here is derived from an EMBL/GenBank/DDBJ whole genome shotgun (WGS) entry which is preliminary data.</text>
</comment>